<gene>
    <name evidence="5" type="primary">g4088</name>
    <name evidence="5" type="ORF">VP750_LOCUS3489</name>
</gene>
<dbReference type="PANTHER" id="PTHR11165">
    <property type="entry name" value="SKP1"/>
    <property type="match status" value="1"/>
</dbReference>
<dbReference type="Pfam" id="PF01466">
    <property type="entry name" value="Skp1"/>
    <property type="match status" value="1"/>
</dbReference>
<evidence type="ECO:0000313" key="6">
    <source>
        <dbReference type="Proteomes" id="UP001497392"/>
    </source>
</evidence>
<feature type="domain" description="SKP1 component dimerisation" evidence="4">
    <location>
        <begin position="177"/>
        <end position="214"/>
    </location>
</feature>
<feature type="compositionally biased region" description="Polar residues" evidence="3">
    <location>
        <begin position="401"/>
        <end position="417"/>
    </location>
</feature>
<accession>A0ABP1FPE2</accession>
<keyword evidence="2" id="KW-0833">Ubl conjugation pathway</keyword>
<feature type="compositionally biased region" description="Basic and acidic residues" evidence="3">
    <location>
        <begin position="1"/>
        <end position="12"/>
    </location>
</feature>
<evidence type="ECO:0000313" key="5">
    <source>
        <dbReference type="EMBL" id="CAL5221830.1"/>
    </source>
</evidence>
<dbReference type="EMBL" id="CAXHTA020000005">
    <property type="protein sequence ID" value="CAL5221830.1"/>
    <property type="molecule type" value="Genomic_DNA"/>
</dbReference>
<protein>
    <submittedName>
        <fullName evidence="5">G4088 protein</fullName>
    </submittedName>
</protein>
<reference evidence="5 6" key="1">
    <citation type="submission" date="2024-06" db="EMBL/GenBank/DDBJ databases">
        <authorList>
            <person name="Kraege A."/>
            <person name="Thomma B."/>
        </authorList>
    </citation>
    <scope>NUCLEOTIDE SEQUENCE [LARGE SCALE GENOMIC DNA]</scope>
</reference>
<keyword evidence="6" id="KW-1185">Reference proteome</keyword>
<dbReference type="SMART" id="SM00512">
    <property type="entry name" value="Skp1"/>
    <property type="match status" value="1"/>
</dbReference>
<dbReference type="InterPro" id="IPR036296">
    <property type="entry name" value="SKP1-like_dim_sf"/>
</dbReference>
<sequence>MAGKKNKGEAKGQSRRGAGALQSSGVDDITRRLNGMQGQDEVTAQQETLSLAAPTPGEAIQEQNLKAALDSPNIYVETTDNDGVPSVVEIEREVALLSPYVQREVLQQGNGVSHDKPIILPNKVTLEILELLLTYCRFHRASGRSDKERKIFDEKFIRLDTRRLCELTSAADALAMKPLVDLTSRALARLIEGKTPEQIRAQFQLPDDLTEEEKLEPVRNFGDDPKIRLLNRLYEKKRRELQKRREEEQKLISEGAAPTLTMEEKRQQDERSVDELLSFIENDGAASTSTTPRGSKKKKGKQSRKLSPSQDAQHNSSTPVPSAQHSASMQGRQNAVPPPAFDQHHSLYPSSSSSVPVARKLASTVDVQKSSTEAEQRETSNSSKPDSRDVKPLAPSVGNGDHTSLKQNGLEQPQQPLDTHGKAQQPRQQRVNGLTNRHLSEEEDAEDAQHNKDDNASEASDGDDIEDEEDDEEEDEAAQSSYQMHRRELLSGSFGPLQGPLTTLTSLAAFKARMPAPQSMAQDADEEQASHRSAPAPAKEEQSSAAGLQGNRAGQPEKQSEAGHDRQQSRSANRSDKNASAAGQHGDTKMSRLWEDPADVDTAHAALEAFLRESGLSNHMQIKHIEAQESSREQRSRATEAPQSQNGLMQHAVEHRAELSTGYALELKLLQGL</sequence>
<dbReference type="Proteomes" id="UP001497392">
    <property type="component" value="Unassembled WGS sequence"/>
</dbReference>
<evidence type="ECO:0000256" key="1">
    <source>
        <dbReference type="ARBA" id="ARBA00009993"/>
    </source>
</evidence>
<dbReference type="SUPFAM" id="SSF81382">
    <property type="entry name" value="Skp1 dimerisation domain-like"/>
    <property type="match status" value="1"/>
</dbReference>
<feature type="region of interest" description="Disordered" evidence="3">
    <location>
        <begin position="240"/>
        <end position="501"/>
    </location>
</feature>
<feature type="compositionally biased region" description="Basic and acidic residues" evidence="3">
    <location>
        <begin position="623"/>
        <end position="638"/>
    </location>
</feature>
<dbReference type="InterPro" id="IPR016897">
    <property type="entry name" value="SKP1"/>
</dbReference>
<evidence type="ECO:0000259" key="4">
    <source>
        <dbReference type="Pfam" id="PF01466"/>
    </source>
</evidence>
<feature type="compositionally biased region" description="Basic and acidic residues" evidence="3">
    <location>
        <begin position="586"/>
        <end position="595"/>
    </location>
</feature>
<comment type="caution">
    <text evidence="5">The sequence shown here is derived from an EMBL/GenBank/DDBJ whole genome shotgun (WGS) entry which is preliminary data.</text>
</comment>
<comment type="similarity">
    <text evidence="1">Belongs to the SKP1 family.</text>
</comment>
<feature type="compositionally biased region" description="Basic and acidic residues" evidence="3">
    <location>
        <begin position="558"/>
        <end position="577"/>
    </location>
</feature>
<feature type="region of interest" description="Disordered" evidence="3">
    <location>
        <begin position="1"/>
        <end position="43"/>
    </location>
</feature>
<dbReference type="InterPro" id="IPR011333">
    <property type="entry name" value="SKP1/BTB/POZ_sf"/>
</dbReference>
<feature type="compositionally biased region" description="Polar residues" evidence="3">
    <location>
        <begin position="425"/>
        <end position="437"/>
    </location>
</feature>
<feature type="region of interest" description="Disordered" evidence="3">
    <location>
        <begin position="514"/>
        <end position="596"/>
    </location>
</feature>
<dbReference type="InterPro" id="IPR001232">
    <property type="entry name" value="SKP1-like"/>
</dbReference>
<feature type="compositionally biased region" description="Polar residues" evidence="3">
    <location>
        <begin position="309"/>
        <end position="333"/>
    </location>
</feature>
<feature type="region of interest" description="Disordered" evidence="3">
    <location>
        <begin position="614"/>
        <end position="647"/>
    </location>
</feature>
<evidence type="ECO:0000256" key="2">
    <source>
        <dbReference type="ARBA" id="ARBA00022786"/>
    </source>
</evidence>
<feature type="compositionally biased region" description="Basic and acidic residues" evidence="3">
    <location>
        <begin position="262"/>
        <end position="274"/>
    </location>
</feature>
<name>A0ABP1FPE2_9CHLO</name>
<feature type="compositionally biased region" description="Basic residues" evidence="3">
    <location>
        <begin position="294"/>
        <end position="304"/>
    </location>
</feature>
<feature type="compositionally biased region" description="Basic and acidic residues" evidence="3">
    <location>
        <begin position="240"/>
        <end position="251"/>
    </location>
</feature>
<dbReference type="InterPro" id="IPR016072">
    <property type="entry name" value="Skp1_comp_dimer"/>
</dbReference>
<feature type="compositionally biased region" description="Acidic residues" evidence="3">
    <location>
        <begin position="460"/>
        <end position="477"/>
    </location>
</feature>
<proteinExistence type="inferred from homology"/>
<evidence type="ECO:0000256" key="3">
    <source>
        <dbReference type="SAM" id="MobiDB-lite"/>
    </source>
</evidence>
<dbReference type="Gene3D" id="3.30.710.10">
    <property type="entry name" value="Potassium Channel Kv1.1, Chain A"/>
    <property type="match status" value="1"/>
</dbReference>
<organism evidence="5 6">
    <name type="scientific">Coccomyxa viridis</name>
    <dbReference type="NCBI Taxonomy" id="1274662"/>
    <lineage>
        <taxon>Eukaryota</taxon>
        <taxon>Viridiplantae</taxon>
        <taxon>Chlorophyta</taxon>
        <taxon>core chlorophytes</taxon>
        <taxon>Trebouxiophyceae</taxon>
        <taxon>Trebouxiophyceae incertae sedis</taxon>
        <taxon>Coccomyxaceae</taxon>
        <taxon>Coccomyxa</taxon>
    </lineage>
</organism>